<sequence>MRRSGIEGLPLSYLEEKMNFFSENGNWDGFINILGLAIYEIVLLPHLNDYVDLTAIDVFLANRERGRSFVVAVLANTYYTMQYCHEGRGGRLQMRHQLPNRRIQVVLGVKEDWTRMGSFSLQPQ</sequence>
<dbReference type="OrthoDB" id="976209at2759"/>
<feature type="non-terminal residue" evidence="2">
    <location>
        <position position="1"/>
    </location>
</feature>
<feature type="domain" description="DUF7745" evidence="1">
    <location>
        <begin position="3"/>
        <end position="92"/>
    </location>
</feature>
<dbReference type="Proteomes" id="UP000257109">
    <property type="component" value="Unassembled WGS sequence"/>
</dbReference>
<protein>
    <recommendedName>
        <fullName evidence="1">DUF7745 domain-containing protein</fullName>
    </recommendedName>
</protein>
<organism evidence="2 3">
    <name type="scientific">Mucuna pruriens</name>
    <name type="common">Velvet bean</name>
    <name type="synonym">Dolichos pruriens</name>
    <dbReference type="NCBI Taxonomy" id="157652"/>
    <lineage>
        <taxon>Eukaryota</taxon>
        <taxon>Viridiplantae</taxon>
        <taxon>Streptophyta</taxon>
        <taxon>Embryophyta</taxon>
        <taxon>Tracheophyta</taxon>
        <taxon>Spermatophyta</taxon>
        <taxon>Magnoliopsida</taxon>
        <taxon>eudicotyledons</taxon>
        <taxon>Gunneridae</taxon>
        <taxon>Pentapetalae</taxon>
        <taxon>rosids</taxon>
        <taxon>fabids</taxon>
        <taxon>Fabales</taxon>
        <taxon>Fabaceae</taxon>
        <taxon>Papilionoideae</taxon>
        <taxon>50 kb inversion clade</taxon>
        <taxon>NPAAA clade</taxon>
        <taxon>indigoferoid/millettioid clade</taxon>
        <taxon>Phaseoleae</taxon>
        <taxon>Mucuna</taxon>
    </lineage>
</organism>
<evidence type="ECO:0000259" key="1">
    <source>
        <dbReference type="Pfam" id="PF24924"/>
    </source>
</evidence>
<dbReference type="EMBL" id="QJKJ01007840">
    <property type="protein sequence ID" value="RDX81744.1"/>
    <property type="molecule type" value="Genomic_DNA"/>
</dbReference>
<gene>
    <name evidence="2" type="ORF">CR513_37545</name>
</gene>
<reference evidence="2" key="1">
    <citation type="submission" date="2018-05" db="EMBL/GenBank/DDBJ databases">
        <title>Draft genome of Mucuna pruriens seed.</title>
        <authorList>
            <person name="Nnadi N.E."/>
            <person name="Vos R."/>
            <person name="Hasami M.H."/>
            <person name="Devisetty U.K."/>
            <person name="Aguiy J.C."/>
        </authorList>
    </citation>
    <scope>NUCLEOTIDE SEQUENCE [LARGE SCALE GENOMIC DNA]</scope>
    <source>
        <strain evidence="2">JCA_2017</strain>
    </source>
</reference>
<evidence type="ECO:0000313" key="3">
    <source>
        <dbReference type="Proteomes" id="UP000257109"/>
    </source>
</evidence>
<comment type="caution">
    <text evidence="2">The sequence shown here is derived from an EMBL/GenBank/DDBJ whole genome shotgun (WGS) entry which is preliminary data.</text>
</comment>
<dbReference type="AlphaFoldDB" id="A0A371FTU6"/>
<dbReference type="PANTHER" id="PTHR48154:SF1">
    <property type="entry name" value="PROTEIN, PUTATIVE-RELATED"/>
    <property type="match status" value="1"/>
</dbReference>
<accession>A0A371FTU6</accession>
<name>A0A371FTU6_MUCPR</name>
<proteinExistence type="predicted"/>
<dbReference type="PANTHER" id="PTHR48154">
    <property type="entry name" value="PROTEIN, PUTATIVE-RELATED"/>
    <property type="match status" value="1"/>
</dbReference>
<dbReference type="Pfam" id="PF24924">
    <property type="entry name" value="DUF7745"/>
    <property type="match status" value="1"/>
</dbReference>
<keyword evidence="3" id="KW-1185">Reference proteome</keyword>
<evidence type="ECO:0000313" key="2">
    <source>
        <dbReference type="EMBL" id="RDX81744.1"/>
    </source>
</evidence>
<dbReference type="InterPro" id="IPR056647">
    <property type="entry name" value="DUF7745"/>
</dbReference>